<feature type="region of interest" description="Disordered" evidence="1">
    <location>
        <begin position="53"/>
        <end position="109"/>
    </location>
</feature>
<accession>D3PUB2</accession>
<evidence type="ECO:0000313" key="3">
    <source>
        <dbReference type="EMBL" id="ADD41058.1"/>
    </source>
</evidence>
<keyword evidence="4" id="KW-1185">Reference proteome</keyword>
<dbReference type="Proteomes" id="UP000000844">
    <property type="component" value="Chromosome"/>
</dbReference>
<sequence length="142" mass="14224">MANIMVVRGMARKFSNSPGRASRFASRVVATARFVVGAFAILVLAVPVTMDDDAAPPMRLVDDGGGDGSSSDPPYTPSPSGESPSPSDGPSGNDGENGKKPPPAEEAAAGIPVAAQAGISLGVIGLAALALLPGRRPPAHLR</sequence>
<dbReference type="EMBL" id="CP001778">
    <property type="protein sequence ID" value="ADD41058.1"/>
    <property type="molecule type" value="Genomic_DNA"/>
</dbReference>
<keyword evidence="2" id="KW-0812">Transmembrane</keyword>
<organism evidence="3 4">
    <name type="scientific">Stackebrandtia nassauensis (strain DSM 44728 / CIP 108903 / NRRL B-16338 / NBRC 102104 / LLR-40K-21)</name>
    <dbReference type="NCBI Taxonomy" id="446470"/>
    <lineage>
        <taxon>Bacteria</taxon>
        <taxon>Bacillati</taxon>
        <taxon>Actinomycetota</taxon>
        <taxon>Actinomycetes</taxon>
        <taxon>Glycomycetales</taxon>
        <taxon>Glycomycetaceae</taxon>
        <taxon>Stackebrandtia</taxon>
    </lineage>
</organism>
<protein>
    <submittedName>
        <fullName evidence="3">Uncharacterized protein</fullName>
    </submittedName>
</protein>
<evidence type="ECO:0000313" key="4">
    <source>
        <dbReference type="Proteomes" id="UP000000844"/>
    </source>
</evidence>
<gene>
    <name evidence="3" type="ordered locus">Snas_1350</name>
</gene>
<evidence type="ECO:0000256" key="2">
    <source>
        <dbReference type="SAM" id="Phobius"/>
    </source>
</evidence>
<dbReference type="AlphaFoldDB" id="D3PUB2"/>
<keyword evidence="2" id="KW-1133">Transmembrane helix</keyword>
<feature type="compositionally biased region" description="Low complexity" evidence="1">
    <location>
        <begin position="69"/>
        <end position="91"/>
    </location>
</feature>
<evidence type="ECO:0000256" key="1">
    <source>
        <dbReference type="SAM" id="MobiDB-lite"/>
    </source>
</evidence>
<name>D3PUB2_STANL</name>
<feature type="transmembrane region" description="Helical" evidence="2">
    <location>
        <begin position="109"/>
        <end position="132"/>
    </location>
</feature>
<reference evidence="3 4" key="1">
    <citation type="journal article" date="2009" name="Stand. Genomic Sci.">
        <title>Complete genome sequence of Stackebrandtia nassauensis type strain (LLR-40K-21).</title>
        <authorList>
            <person name="Munk C."/>
            <person name="Lapidus A."/>
            <person name="Copeland A."/>
            <person name="Jando M."/>
            <person name="Mayilraj S."/>
            <person name="Glavina Del Rio T."/>
            <person name="Nolan M."/>
            <person name="Chen F."/>
            <person name="Lucas S."/>
            <person name="Tice H."/>
            <person name="Cheng J.F."/>
            <person name="Han C."/>
            <person name="Detter J.C."/>
            <person name="Bruce D."/>
            <person name="Goodwin L."/>
            <person name="Chain P."/>
            <person name="Pitluck S."/>
            <person name="Goker M."/>
            <person name="Ovchinikova G."/>
            <person name="Pati A."/>
            <person name="Ivanova N."/>
            <person name="Mavromatis K."/>
            <person name="Chen A."/>
            <person name="Palaniappan K."/>
            <person name="Land M."/>
            <person name="Hauser L."/>
            <person name="Chang Y.J."/>
            <person name="Jeffries C.D."/>
            <person name="Bristow J."/>
            <person name="Eisen J.A."/>
            <person name="Markowitz V."/>
            <person name="Hugenholtz P."/>
            <person name="Kyrpides N.C."/>
            <person name="Klenk H.P."/>
        </authorList>
    </citation>
    <scope>NUCLEOTIDE SEQUENCE [LARGE SCALE GENOMIC DNA]</scope>
    <source>
        <strain evidence="4">DSM 44728 / CIP 108903 / NRRL B-16338 / NBRC 102104 / LLR-40K-21</strain>
    </source>
</reference>
<proteinExistence type="predicted"/>
<dbReference type="KEGG" id="sna:Snas_1350"/>
<dbReference type="HOGENOM" id="CLU_1814642_0_0_11"/>
<keyword evidence="2" id="KW-0472">Membrane</keyword>